<evidence type="ECO:0008006" key="8">
    <source>
        <dbReference type="Google" id="ProtNLM"/>
    </source>
</evidence>
<dbReference type="AlphaFoldDB" id="A0A1F5P3G0"/>
<feature type="transmembrane region" description="Helical" evidence="5">
    <location>
        <begin position="7"/>
        <end position="30"/>
    </location>
</feature>
<dbReference type="Gene3D" id="1.20.120.350">
    <property type="entry name" value="Voltage-gated potassium channels. Chain C"/>
    <property type="match status" value="1"/>
</dbReference>
<feature type="transmembrane region" description="Helical" evidence="5">
    <location>
        <begin position="42"/>
        <end position="61"/>
    </location>
</feature>
<gene>
    <name evidence="6" type="ORF">A2846_03530</name>
</gene>
<dbReference type="InterPro" id="IPR025333">
    <property type="entry name" value="DUF4239"/>
</dbReference>
<protein>
    <recommendedName>
        <fullName evidence="8">Ion transport domain-containing protein</fullName>
    </recommendedName>
</protein>
<accession>A0A1F5P3G0</accession>
<dbReference type="GO" id="GO:0016020">
    <property type="term" value="C:membrane"/>
    <property type="evidence" value="ECO:0007669"/>
    <property type="project" value="UniProtKB-SubCell"/>
</dbReference>
<dbReference type="InterPro" id="IPR027359">
    <property type="entry name" value="Volt_channel_dom_sf"/>
</dbReference>
<dbReference type="SUPFAM" id="SSF81324">
    <property type="entry name" value="Voltage-gated potassium channels"/>
    <property type="match status" value="1"/>
</dbReference>
<keyword evidence="2 5" id="KW-0812">Transmembrane</keyword>
<proteinExistence type="predicted"/>
<sequence>MNKFKERIYYIFSDGVMVALALLIIPVILAQTLLELSPAQQILVSVIDWGIWIAFFLEFFLKLTAEEKKLKWLRDNWFDSLVSIIIIISPILENAETIFSVVPGLRLLRLGRIARLSRLLRFLRLFVLGGKIKHTWKRINLKIYVVFFFVLGIGFAASFIATGFEYSSTDTTWISLFVSVFGVFYSVLISFFVVHIWGKFNDIGGEIGKQVNSLRNVYILTRQLPHAAELSKFPSMLVEYVNCVIDTLWTKKTAHQSINDKFMRLVNFFDDIRVSSKTDEIVINNIFEELRISSGSQTNLINLSQDKTPKILWILLLLLSIVLVGSFIFLGFQNQLLATTLITLVSVVTGLVVTLIFDIDTPFQAGFWNISSQPYLDLKEFVEK</sequence>
<evidence type="ECO:0000256" key="5">
    <source>
        <dbReference type="SAM" id="Phobius"/>
    </source>
</evidence>
<evidence type="ECO:0000313" key="6">
    <source>
        <dbReference type="EMBL" id="OGE84487.1"/>
    </source>
</evidence>
<comment type="caution">
    <text evidence="6">The sequence shown here is derived from an EMBL/GenBank/DDBJ whole genome shotgun (WGS) entry which is preliminary data.</text>
</comment>
<evidence type="ECO:0000313" key="7">
    <source>
        <dbReference type="Proteomes" id="UP000176339"/>
    </source>
</evidence>
<keyword evidence="3 5" id="KW-1133">Transmembrane helix</keyword>
<evidence type="ECO:0000256" key="2">
    <source>
        <dbReference type="ARBA" id="ARBA00022692"/>
    </source>
</evidence>
<evidence type="ECO:0000256" key="1">
    <source>
        <dbReference type="ARBA" id="ARBA00004141"/>
    </source>
</evidence>
<feature type="transmembrane region" description="Helical" evidence="5">
    <location>
        <begin position="173"/>
        <end position="194"/>
    </location>
</feature>
<name>A0A1F5P3G0_9BACT</name>
<feature type="transmembrane region" description="Helical" evidence="5">
    <location>
        <begin position="141"/>
        <end position="161"/>
    </location>
</feature>
<dbReference type="Pfam" id="PF14023">
    <property type="entry name" value="Bestrophin-like"/>
    <property type="match status" value="1"/>
</dbReference>
<dbReference type="EMBL" id="MFEN01000009">
    <property type="protein sequence ID" value="OGE84487.1"/>
    <property type="molecule type" value="Genomic_DNA"/>
</dbReference>
<reference evidence="6 7" key="1">
    <citation type="journal article" date="2016" name="Nat. Commun.">
        <title>Thousands of microbial genomes shed light on interconnected biogeochemical processes in an aquifer system.</title>
        <authorList>
            <person name="Anantharaman K."/>
            <person name="Brown C.T."/>
            <person name="Hug L.A."/>
            <person name="Sharon I."/>
            <person name="Castelle C.J."/>
            <person name="Probst A.J."/>
            <person name="Thomas B.C."/>
            <person name="Singh A."/>
            <person name="Wilkins M.J."/>
            <person name="Karaoz U."/>
            <person name="Brodie E.L."/>
            <person name="Williams K.H."/>
            <person name="Hubbard S.S."/>
            <person name="Banfield J.F."/>
        </authorList>
    </citation>
    <scope>NUCLEOTIDE SEQUENCE [LARGE SCALE GENOMIC DNA]</scope>
</reference>
<feature type="transmembrane region" description="Helical" evidence="5">
    <location>
        <begin position="336"/>
        <end position="357"/>
    </location>
</feature>
<comment type="subcellular location">
    <subcellularLocation>
        <location evidence="1">Membrane</location>
        <topology evidence="1">Multi-pass membrane protein</topology>
    </subcellularLocation>
</comment>
<organism evidence="6 7">
    <name type="scientific">Candidatus Doudnabacteria bacterium RIFCSPHIGHO2_01_FULL_49_9</name>
    <dbReference type="NCBI Taxonomy" id="1817827"/>
    <lineage>
        <taxon>Bacteria</taxon>
        <taxon>Candidatus Doudnaibacteriota</taxon>
    </lineage>
</organism>
<dbReference type="Proteomes" id="UP000176339">
    <property type="component" value="Unassembled WGS sequence"/>
</dbReference>
<keyword evidence="4 5" id="KW-0472">Membrane</keyword>
<evidence type="ECO:0000256" key="4">
    <source>
        <dbReference type="ARBA" id="ARBA00023136"/>
    </source>
</evidence>
<evidence type="ECO:0000256" key="3">
    <source>
        <dbReference type="ARBA" id="ARBA00022989"/>
    </source>
</evidence>
<feature type="transmembrane region" description="Helical" evidence="5">
    <location>
        <begin position="311"/>
        <end position="330"/>
    </location>
</feature>